<dbReference type="SUPFAM" id="SSF52980">
    <property type="entry name" value="Restriction endonuclease-like"/>
    <property type="match status" value="1"/>
</dbReference>
<feature type="domain" description="Restriction endonuclease type IV Mrr" evidence="2">
    <location>
        <begin position="46"/>
        <end position="154"/>
    </location>
</feature>
<name>A0ABX8FIN8_9BACI</name>
<dbReference type="PANTHER" id="PTHR30015:SF6">
    <property type="entry name" value="SLL1429 PROTEIN"/>
    <property type="match status" value="1"/>
</dbReference>
<gene>
    <name evidence="3" type="ORF">J1899_20310</name>
</gene>
<accession>A0ABX8FIN8</accession>
<dbReference type="Pfam" id="PF04471">
    <property type="entry name" value="Mrr_cat"/>
    <property type="match status" value="1"/>
</dbReference>
<sequence length="161" mass="18287">MWAMLTAEPLLSIGLAVLFGGLFIFALIVNFLREQKLRKSGILDVDTMSGRMFEEYLQTLLRTKGYQVQLTPATGDYGADLVLTTKEKRIIVQAKRYKKNVGVKAVQEIASAKSHYRADECWVMTNSFFTEQAKKLANSNQVKLIDRKELMGWMLEMKKGA</sequence>
<keyword evidence="3" id="KW-0540">Nuclease</keyword>
<dbReference type="InterPro" id="IPR052906">
    <property type="entry name" value="Type_IV_Methyl-Rstrct_Enzyme"/>
</dbReference>
<keyword evidence="1" id="KW-1133">Transmembrane helix</keyword>
<evidence type="ECO:0000259" key="2">
    <source>
        <dbReference type="Pfam" id="PF04471"/>
    </source>
</evidence>
<dbReference type="EMBL" id="CP071709">
    <property type="protein sequence ID" value="QVY63886.1"/>
    <property type="molecule type" value="Genomic_DNA"/>
</dbReference>
<keyword evidence="1" id="KW-0812">Transmembrane</keyword>
<proteinExistence type="predicted"/>
<dbReference type="PANTHER" id="PTHR30015">
    <property type="entry name" value="MRR RESTRICTION SYSTEM PROTEIN"/>
    <property type="match status" value="1"/>
</dbReference>
<dbReference type="InterPro" id="IPR007560">
    <property type="entry name" value="Restrct_endonuc_IV_Mrr"/>
</dbReference>
<protein>
    <submittedName>
        <fullName evidence="3">Restriction endonuclease</fullName>
    </submittedName>
</protein>
<keyword evidence="1" id="KW-0472">Membrane</keyword>
<dbReference type="InterPro" id="IPR011335">
    <property type="entry name" value="Restrct_endonuc-II-like"/>
</dbReference>
<evidence type="ECO:0000313" key="4">
    <source>
        <dbReference type="Proteomes" id="UP000679247"/>
    </source>
</evidence>
<dbReference type="InterPro" id="IPR011856">
    <property type="entry name" value="tRNA_endonuc-like_dom_sf"/>
</dbReference>
<evidence type="ECO:0000256" key="1">
    <source>
        <dbReference type="SAM" id="Phobius"/>
    </source>
</evidence>
<keyword evidence="3" id="KW-0255">Endonuclease</keyword>
<feature type="transmembrane region" description="Helical" evidence="1">
    <location>
        <begin position="12"/>
        <end position="32"/>
    </location>
</feature>
<organism evidence="3 4">
    <name type="scientific">Cytobacillus gottheilii</name>
    <dbReference type="NCBI Taxonomy" id="859144"/>
    <lineage>
        <taxon>Bacteria</taxon>
        <taxon>Bacillati</taxon>
        <taxon>Bacillota</taxon>
        <taxon>Bacilli</taxon>
        <taxon>Bacillales</taxon>
        <taxon>Bacillaceae</taxon>
        <taxon>Cytobacillus</taxon>
    </lineage>
</organism>
<keyword evidence="3" id="KW-0378">Hydrolase</keyword>
<dbReference type="Proteomes" id="UP000679247">
    <property type="component" value="Chromosome"/>
</dbReference>
<dbReference type="GO" id="GO:0004519">
    <property type="term" value="F:endonuclease activity"/>
    <property type="evidence" value="ECO:0007669"/>
    <property type="project" value="UniProtKB-KW"/>
</dbReference>
<evidence type="ECO:0000313" key="3">
    <source>
        <dbReference type="EMBL" id="QVY63886.1"/>
    </source>
</evidence>
<reference evidence="3 4" key="1">
    <citation type="submission" date="2021-03" db="EMBL/GenBank/DDBJ databases">
        <title>The first data on the complete genome of the tetrodotoxin-producing bacterium.</title>
        <authorList>
            <person name="Melnikova D.I."/>
            <person name="Nijland R."/>
            <person name="Magarlamov T.Y."/>
        </authorList>
    </citation>
    <scope>NUCLEOTIDE SEQUENCE [LARGE SCALE GENOMIC DNA]</scope>
    <source>
        <strain evidence="3 4">1839</strain>
    </source>
</reference>
<keyword evidence="4" id="KW-1185">Reference proteome</keyword>
<dbReference type="Gene3D" id="3.40.1350.10">
    <property type="match status" value="1"/>
</dbReference>